<dbReference type="Proteomes" id="UP001139347">
    <property type="component" value="Unassembled WGS sequence"/>
</dbReference>
<comment type="subcellular location">
    <subcellularLocation>
        <location evidence="1 11">Cytoplasm</location>
    </subcellularLocation>
</comment>
<dbReference type="RefSeq" id="WP_244720938.1">
    <property type="nucleotide sequence ID" value="NZ_JALIRP010000001.1"/>
</dbReference>
<dbReference type="GO" id="GO:0006437">
    <property type="term" value="P:tyrosyl-tRNA aminoacylation"/>
    <property type="evidence" value="ECO:0007669"/>
    <property type="project" value="UniProtKB-UniRule"/>
</dbReference>
<dbReference type="GO" id="GO:0042803">
    <property type="term" value="F:protein homodimerization activity"/>
    <property type="evidence" value="ECO:0007669"/>
    <property type="project" value="UniProtKB-ARBA"/>
</dbReference>
<comment type="similarity">
    <text evidence="10 11">Belongs to the class-I aminoacyl-tRNA synthetase family. TyrS type 1 subfamily.</text>
</comment>
<feature type="binding site" evidence="11">
    <location>
        <position position="168"/>
    </location>
    <ligand>
        <name>L-tyrosine</name>
        <dbReference type="ChEBI" id="CHEBI:58315"/>
    </ligand>
</feature>
<dbReference type="CDD" id="cd00165">
    <property type="entry name" value="S4"/>
    <property type="match status" value="1"/>
</dbReference>
<comment type="catalytic activity">
    <reaction evidence="9 11">
        <text>tRNA(Tyr) + L-tyrosine + ATP = L-tyrosyl-tRNA(Tyr) + AMP + diphosphate + H(+)</text>
        <dbReference type="Rhea" id="RHEA:10220"/>
        <dbReference type="Rhea" id="RHEA-COMP:9706"/>
        <dbReference type="Rhea" id="RHEA-COMP:9707"/>
        <dbReference type="ChEBI" id="CHEBI:15378"/>
        <dbReference type="ChEBI" id="CHEBI:30616"/>
        <dbReference type="ChEBI" id="CHEBI:33019"/>
        <dbReference type="ChEBI" id="CHEBI:58315"/>
        <dbReference type="ChEBI" id="CHEBI:78442"/>
        <dbReference type="ChEBI" id="CHEBI:78536"/>
        <dbReference type="ChEBI" id="CHEBI:456215"/>
        <dbReference type="EC" id="6.1.1.1"/>
    </reaction>
</comment>
<feature type="binding site" evidence="11">
    <location>
        <position position="34"/>
    </location>
    <ligand>
        <name>L-tyrosine</name>
        <dbReference type="ChEBI" id="CHEBI:58315"/>
    </ligand>
</feature>
<dbReference type="Gene3D" id="3.40.50.620">
    <property type="entry name" value="HUPs"/>
    <property type="match status" value="1"/>
</dbReference>
<dbReference type="InterPro" id="IPR024088">
    <property type="entry name" value="Tyr-tRNA-ligase_bac-type"/>
</dbReference>
<sequence length="420" mass="47347">MNIIDELEWRGAINQQTDAEGLRQLTSEKSISLYCGVDPTGDSMHIGHLIPFMMLKRFQLAGHRPVILIGGATGTIGDPSGRTSERTLQTMDQVQKNVDALTAQMKKLFLNEGDTGLRMVNNYDWTHNLTILDFLRDYGKNFSVNTMLAKDIVASRLDSGISFTEFSYQILQSMDFHHLFNALDVQLQIGGADQWGNITSGLDLIRKKEGPEAKAFGLTIPLMLKADGTKFGKTAGGAIWLDPNKTTPFEFYQFWANQDDRDVIKYLKFFTFLTKEQIDELEVKVQTEPHKREAQLRLAEEMTKFVHSEEALVQAKKITEALFSGDIKSLTADEIEQGFKDMPTFQASREPKNIIDWLVDLGIEPSKRQAREDITNGAISMNGEKITDGDMEVTVDNSFDGRFIIIRKGKKNYSLVKLGE</sequence>
<proteinExistence type="inferred from homology"/>
<dbReference type="InterPro" id="IPR036986">
    <property type="entry name" value="S4_RNA-bd_sf"/>
</dbReference>
<reference evidence="15" key="1">
    <citation type="submission" date="2022-04" db="EMBL/GenBank/DDBJ databases">
        <title>Paenibacillus mangrovi sp. nov., a novel endophytic bacterium isolated from bark of Kandelia candel.</title>
        <authorList>
            <person name="Tuo L."/>
        </authorList>
    </citation>
    <scope>NUCLEOTIDE SEQUENCE</scope>
    <source>
        <strain evidence="15">KQZ6P-2</strain>
    </source>
</reference>
<keyword evidence="8 11" id="KW-0030">Aminoacyl-tRNA synthetase</keyword>
<comment type="function">
    <text evidence="11">Catalyzes the attachment of tyrosine to tRNA(Tyr) in a two-step reaction: tyrosine is first activated by ATP to form Tyr-AMP and then transferred to the acceptor end of tRNA(Tyr).</text>
</comment>
<dbReference type="FunFam" id="1.10.240.10:FF:000001">
    <property type="entry name" value="Tyrosine--tRNA ligase"/>
    <property type="match status" value="1"/>
</dbReference>
<gene>
    <name evidence="11 15" type="primary">tyrS</name>
    <name evidence="15" type="ORF">MUG84_03635</name>
</gene>
<dbReference type="Gene3D" id="3.10.290.10">
    <property type="entry name" value="RNA-binding S4 domain"/>
    <property type="match status" value="1"/>
</dbReference>
<dbReference type="AlphaFoldDB" id="A0A9X1WLE6"/>
<evidence type="ECO:0000313" key="16">
    <source>
        <dbReference type="Proteomes" id="UP001139347"/>
    </source>
</evidence>
<dbReference type="NCBIfam" id="TIGR00234">
    <property type="entry name" value="tyrS"/>
    <property type="match status" value="1"/>
</dbReference>
<dbReference type="Gene3D" id="1.10.240.10">
    <property type="entry name" value="Tyrosyl-Transfer RNA Synthetase"/>
    <property type="match status" value="1"/>
</dbReference>
<keyword evidence="5 11" id="KW-0067">ATP-binding</keyword>
<comment type="subunit">
    <text evidence="11">Homodimer.</text>
</comment>
<keyword evidence="4 11" id="KW-0547">Nucleotide-binding</keyword>
<evidence type="ECO:0000256" key="6">
    <source>
        <dbReference type="ARBA" id="ARBA00022884"/>
    </source>
</evidence>
<evidence type="ECO:0000256" key="4">
    <source>
        <dbReference type="ARBA" id="ARBA00022741"/>
    </source>
</evidence>
<dbReference type="PRINTS" id="PR01040">
    <property type="entry name" value="TRNASYNTHTYR"/>
</dbReference>
<feature type="domain" description="Tyrosine--tRNA ligase SYY-like C-terminal" evidence="14">
    <location>
        <begin position="334"/>
        <end position="416"/>
    </location>
</feature>
<evidence type="ECO:0000256" key="11">
    <source>
        <dbReference type="HAMAP-Rule" id="MF_02006"/>
    </source>
</evidence>
<evidence type="ECO:0000256" key="9">
    <source>
        <dbReference type="ARBA" id="ARBA00048248"/>
    </source>
</evidence>
<evidence type="ECO:0000256" key="2">
    <source>
        <dbReference type="ARBA" id="ARBA00022490"/>
    </source>
</evidence>
<dbReference type="GO" id="GO:0005524">
    <property type="term" value="F:ATP binding"/>
    <property type="evidence" value="ECO:0007669"/>
    <property type="project" value="UniProtKB-UniRule"/>
</dbReference>
<dbReference type="GO" id="GO:0004831">
    <property type="term" value="F:tyrosine-tRNA ligase activity"/>
    <property type="evidence" value="ECO:0007669"/>
    <property type="project" value="UniProtKB-UniRule"/>
</dbReference>
<dbReference type="HAMAP" id="MF_02006">
    <property type="entry name" value="Tyr_tRNA_synth_type1"/>
    <property type="match status" value="1"/>
</dbReference>
<dbReference type="InterPro" id="IPR024107">
    <property type="entry name" value="Tyr-tRNA-ligase_bac_1"/>
</dbReference>
<dbReference type="InterPro" id="IPR002305">
    <property type="entry name" value="aa-tRNA-synth_Ic"/>
</dbReference>
<evidence type="ECO:0000256" key="8">
    <source>
        <dbReference type="ARBA" id="ARBA00023146"/>
    </source>
</evidence>
<dbReference type="GO" id="GO:0003723">
    <property type="term" value="F:RNA binding"/>
    <property type="evidence" value="ECO:0007669"/>
    <property type="project" value="UniProtKB-KW"/>
</dbReference>
<dbReference type="EMBL" id="JALIRP010000001">
    <property type="protein sequence ID" value="MCJ8010836.1"/>
    <property type="molecule type" value="Genomic_DNA"/>
</dbReference>
<name>A0A9X1WLE6_9BACL</name>
<dbReference type="InterPro" id="IPR001412">
    <property type="entry name" value="aa-tRNA-synth_I_CS"/>
</dbReference>
<dbReference type="InterPro" id="IPR014729">
    <property type="entry name" value="Rossmann-like_a/b/a_fold"/>
</dbReference>
<dbReference type="FunFam" id="3.40.50.620:FF:000008">
    <property type="entry name" value="Tyrosine--tRNA ligase"/>
    <property type="match status" value="1"/>
</dbReference>
<dbReference type="Pfam" id="PF00579">
    <property type="entry name" value="tRNA-synt_1b"/>
    <property type="match status" value="1"/>
</dbReference>
<feature type="short sequence motif" description="'HIGH' region" evidence="11">
    <location>
        <begin position="39"/>
        <end position="48"/>
    </location>
</feature>
<accession>A0A9X1WLE6</accession>
<dbReference type="EC" id="6.1.1.1" evidence="11"/>
<evidence type="ECO:0000256" key="12">
    <source>
        <dbReference type="PROSITE-ProRule" id="PRU00182"/>
    </source>
</evidence>
<dbReference type="SUPFAM" id="SSF55174">
    <property type="entry name" value="Alpha-L RNA-binding motif"/>
    <property type="match status" value="1"/>
</dbReference>
<dbReference type="GO" id="GO:0005829">
    <property type="term" value="C:cytosol"/>
    <property type="evidence" value="ECO:0007669"/>
    <property type="project" value="TreeGrafter"/>
</dbReference>
<dbReference type="SUPFAM" id="SSF52374">
    <property type="entry name" value="Nucleotidylyl transferase"/>
    <property type="match status" value="1"/>
</dbReference>
<feature type="binding site" evidence="11">
    <location>
        <position position="172"/>
    </location>
    <ligand>
        <name>L-tyrosine</name>
        <dbReference type="ChEBI" id="CHEBI:58315"/>
    </ligand>
</feature>
<evidence type="ECO:0000256" key="3">
    <source>
        <dbReference type="ARBA" id="ARBA00022598"/>
    </source>
</evidence>
<dbReference type="CDD" id="cd00805">
    <property type="entry name" value="TyrRS_core"/>
    <property type="match status" value="1"/>
</dbReference>
<dbReference type="Pfam" id="PF22421">
    <property type="entry name" value="SYY_C-terminal"/>
    <property type="match status" value="1"/>
</dbReference>
<dbReference type="PANTHER" id="PTHR11766:SF0">
    <property type="entry name" value="TYROSINE--TRNA LIGASE, MITOCHONDRIAL"/>
    <property type="match status" value="1"/>
</dbReference>
<dbReference type="PROSITE" id="PS00178">
    <property type="entry name" value="AA_TRNA_LIGASE_I"/>
    <property type="match status" value="1"/>
</dbReference>
<feature type="short sequence motif" description="'KMSKS' region" evidence="11">
    <location>
        <begin position="230"/>
        <end position="234"/>
    </location>
</feature>
<keyword evidence="2 11" id="KW-0963">Cytoplasm</keyword>
<dbReference type="PROSITE" id="PS50889">
    <property type="entry name" value="S4"/>
    <property type="match status" value="1"/>
</dbReference>
<protein>
    <recommendedName>
        <fullName evidence="11">Tyrosine--tRNA ligase</fullName>
        <ecNumber evidence="11">6.1.1.1</ecNumber>
    </recommendedName>
    <alternativeName>
        <fullName evidence="11">Tyrosyl-tRNA synthetase</fullName>
        <shortName evidence="11">TyrRS</shortName>
    </alternativeName>
</protein>
<comment type="caution">
    <text evidence="15">The sequence shown here is derived from an EMBL/GenBank/DDBJ whole genome shotgun (WGS) entry which is preliminary data.</text>
</comment>
<dbReference type="InterPro" id="IPR002307">
    <property type="entry name" value="Tyr-tRNA-ligase"/>
</dbReference>
<feature type="coiled-coil region" evidence="13">
    <location>
        <begin position="84"/>
        <end position="111"/>
    </location>
</feature>
<evidence type="ECO:0000256" key="1">
    <source>
        <dbReference type="ARBA" id="ARBA00004496"/>
    </source>
</evidence>
<evidence type="ECO:0000256" key="7">
    <source>
        <dbReference type="ARBA" id="ARBA00022917"/>
    </source>
</evidence>
<keyword evidence="13" id="KW-0175">Coiled coil</keyword>
<evidence type="ECO:0000313" key="15">
    <source>
        <dbReference type="EMBL" id="MCJ8010836.1"/>
    </source>
</evidence>
<keyword evidence="7 11" id="KW-0648">Protein biosynthesis</keyword>
<evidence type="ECO:0000256" key="5">
    <source>
        <dbReference type="ARBA" id="ARBA00022840"/>
    </source>
</evidence>
<evidence type="ECO:0000256" key="10">
    <source>
        <dbReference type="ARBA" id="ARBA00060965"/>
    </source>
</evidence>
<feature type="binding site" evidence="11">
    <location>
        <position position="233"/>
    </location>
    <ligand>
        <name>ATP</name>
        <dbReference type="ChEBI" id="CHEBI:30616"/>
    </ligand>
</feature>
<organism evidence="15 16">
    <name type="scientific">Paenibacillus mangrovi</name>
    <dbReference type="NCBI Taxonomy" id="2931978"/>
    <lineage>
        <taxon>Bacteria</taxon>
        <taxon>Bacillati</taxon>
        <taxon>Bacillota</taxon>
        <taxon>Bacilli</taxon>
        <taxon>Bacillales</taxon>
        <taxon>Paenibacillaceae</taxon>
        <taxon>Paenibacillus</taxon>
    </lineage>
</organism>
<keyword evidence="3 11" id="KW-0436">Ligase</keyword>
<keyword evidence="6 12" id="KW-0694">RNA-binding</keyword>
<evidence type="ECO:0000259" key="14">
    <source>
        <dbReference type="Pfam" id="PF22421"/>
    </source>
</evidence>
<keyword evidence="16" id="KW-1185">Reference proteome</keyword>
<dbReference type="PANTHER" id="PTHR11766">
    <property type="entry name" value="TYROSYL-TRNA SYNTHETASE"/>
    <property type="match status" value="1"/>
</dbReference>
<dbReference type="InterPro" id="IPR054608">
    <property type="entry name" value="SYY-like_C"/>
</dbReference>
<evidence type="ECO:0000256" key="13">
    <source>
        <dbReference type="SAM" id="Coils"/>
    </source>
</evidence>